<dbReference type="AlphaFoldDB" id="A0A3P8QDC5"/>
<evidence type="ECO:0000256" key="5">
    <source>
        <dbReference type="SAM" id="MobiDB-lite"/>
    </source>
</evidence>
<evidence type="ECO:0000256" key="1">
    <source>
        <dbReference type="ARBA" id="ARBA00004141"/>
    </source>
</evidence>
<evidence type="ECO:0000313" key="9">
    <source>
        <dbReference type="Proteomes" id="UP000265100"/>
    </source>
</evidence>
<feature type="transmembrane region" description="Helical" evidence="6">
    <location>
        <begin position="138"/>
        <end position="157"/>
    </location>
</feature>
<feature type="transmembrane region" description="Helical" evidence="6">
    <location>
        <begin position="169"/>
        <end position="188"/>
    </location>
</feature>
<organism evidence="8 9">
    <name type="scientific">Astatotilapia calliptera</name>
    <name type="common">Eastern happy</name>
    <name type="synonym">Chromis callipterus</name>
    <dbReference type="NCBI Taxonomy" id="8154"/>
    <lineage>
        <taxon>Eukaryota</taxon>
        <taxon>Metazoa</taxon>
        <taxon>Chordata</taxon>
        <taxon>Craniata</taxon>
        <taxon>Vertebrata</taxon>
        <taxon>Euteleostomi</taxon>
        <taxon>Actinopterygii</taxon>
        <taxon>Neopterygii</taxon>
        <taxon>Teleostei</taxon>
        <taxon>Neoteleostei</taxon>
        <taxon>Acanthomorphata</taxon>
        <taxon>Ovalentaria</taxon>
        <taxon>Cichlomorphae</taxon>
        <taxon>Cichliformes</taxon>
        <taxon>Cichlidae</taxon>
        <taxon>African cichlids</taxon>
        <taxon>Pseudocrenilabrinae</taxon>
        <taxon>Haplochromini</taxon>
        <taxon>Astatotilapia</taxon>
    </lineage>
</organism>
<feature type="compositionally biased region" description="Polar residues" evidence="5">
    <location>
        <begin position="392"/>
        <end position="402"/>
    </location>
</feature>
<accession>A0A3P8QDC5</accession>
<dbReference type="InterPro" id="IPR020846">
    <property type="entry name" value="MFS_dom"/>
</dbReference>
<dbReference type="InterPro" id="IPR005828">
    <property type="entry name" value="MFS_sugar_transport-like"/>
</dbReference>
<protein>
    <recommendedName>
        <fullName evidence="7">Major facilitator superfamily (MFS) profile domain-containing protein</fullName>
    </recommendedName>
</protein>
<dbReference type="GO" id="GO:0022857">
    <property type="term" value="F:transmembrane transporter activity"/>
    <property type="evidence" value="ECO:0007669"/>
    <property type="project" value="InterPro"/>
</dbReference>
<dbReference type="GO" id="GO:0016020">
    <property type="term" value="C:membrane"/>
    <property type="evidence" value="ECO:0007669"/>
    <property type="project" value="UniProtKB-SubCell"/>
</dbReference>
<feature type="domain" description="Major facilitator superfamily (MFS) profile" evidence="7">
    <location>
        <begin position="78"/>
        <end position="402"/>
    </location>
</feature>
<evidence type="ECO:0000256" key="3">
    <source>
        <dbReference type="ARBA" id="ARBA00022989"/>
    </source>
</evidence>
<feature type="region of interest" description="Disordered" evidence="5">
    <location>
        <begin position="383"/>
        <end position="402"/>
    </location>
</feature>
<reference evidence="8" key="4">
    <citation type="submission" date="2025-09" db="UniProtKB">
        <authorList>
            <consortium name="Ensembl"/>
        </authorList>
    </citation>
    <scope>IDENTIFICATION</scope>
</reference>
<dbReference type="InterPro" id="IPR005829">
    <property type="entry name" value="Sugar_transporter_CS"/>
</dbReference>
<dbReference type="PROSITE" id="PS00217">
    <property type="entry name" value="SUGAR_TRANSPORT_2"/>
    <property type="match status" value="1"/>
</dbReference>
<keyword evidence="2 6" id="KW-0812">Transmembrane</keyword>
<dbReference type="Gene3D" id="1.20.1250.20">
    <property type="entry name" value="MFS general substrate transporter like domains"/>
    <property type="match status" value="1"/>
</dbReference>
<feature type="transmembrane region" description="Helical" evidence="6">
    <location>
        <begin position="322"/>
        <end position="348"/>
    </location>
</feature>
<keyword evidence="4 6" id="KW-0472">Membrane</keyword>
<keyword evidence="3 6" id="KW-1133">Transmembrane helix</keyword>
<name>A0A3P8QDC5_ASTCA</name>
<dbReference type="Proteomes" id="UP000265100">
    <property type="component" value="Chromosome 18"/>
</dbReference>
<evidence type="ECO:0000256" key="2">
    <source>
        <dbReference type="ARBA" id="ARBA00022692"/>
    </source>
</evidence>
<reference evidence="8 9" key="1">
    <citation type="submission" date="2018-05" db="EMBL/GenBank/DDBJ databases">
        <authorList>
            <person name="Datahose"/>
        </authorList>
    </citation>
    <scope>NUCLEOTIDE SEQUENCE</scope>
</reference>
<dbReference type="GeneTree" id="ENSGT00940000154607"/>
<feature type="transmembrane region" description="Helical" evidence="6">
    <location>
        <begin position="251"/>
        <end position="270"/>
    </location>
</feature>
<dbReference type="PROSITE" id="PS50850">
    <property type="entry name" value="MFS"/>
    <property type="match status" value="1"/>
</dbReference>
<evidence type="ECO:0000259" key="7">
    <source>
        <dbReference type="PROSITE" id="PS50850"/>
    </source>
</evidence>
<proteinExistence type="predicted"/>
<evidence type="ECO:0000313" key="8">
    <source>
        <dbReference type="Ensembl" id="ENSACLP00000027530.1"/>
    </source>
</evidence>
<keyword evidence="9" id="KW-1185">Reference proteome</keyword>
<evidence type="ECO:0000256" key="6">
    <source>
        <dbReference type="SAM" id="Phobius"/>
    </source>
</evidence>
<feature type="transmembrane region" description="Helical" evidence="6">
    <location>
        <begin position="20"/>
        <end position="42"/>
    </location>
</feature>
<evidence type="ECO:0000256" key="4">
    <source>
        <dbReference type="ARBA" id="ARBA00023136"/>
    </source>
</evidence>
<dbReference type="SUPFAM" id="SSF103473">
    <property type="entry name" value="MFS general substrate transporter"/>
    <property type="match status" value="1"/>
</dbReference>
<comment type="subcellular location">
    <subcellularLocation>
        <location evidence="1">Membrane</location>
        <topology evidence="1">Multi-pass membrane protein</topology>
    </subcellularLocation>
</comment>
<dbReference type="PROSITE" id="PS00216">
    <property type="entry name" value="SUGAR_TRANSPORT_1"/>
    <property type="match status" value="1"/>
</dbReference>
<dbReference type="PANTHER" id="PTHR24064">
    <property type="entry name" value="SOLUTE CARRIER FAMILY 22 MEMBER"/>
    <property type="match status" value="1"/>
</dbReference>
<feature type="transmembrane region" description="Helical" evidence="6">
    <location>
        <begin position="354"/>
        <end position="373"/>
    </location>
</feature>
<sequence>MTDFGEILRNIGEFGLFQKITLIALCFPNFVQTFLFASFVFIQSDPDRHCNTDWILSAAPNLTSEEQLNLTVPREEDGTFSKCEMFVPVSWDIDTIREYRLNETTGCQDGWVYGNMLYKATIVTDFDLVCGQASLVEVIQAMFMAGVLVGSLVFGPFAESFGRKRATQIPAVLLSVFTVTTALCPNVYLYLVSLFLVGFGAGGYRVNSIILSTEWIGMSKRSWGACVTQLFSAIGECVLAGMIYGIRNWRLAQLITAVPLAVLIIYIWFIPESARWLLSRGRKEEAKQLIVKAAAINKHPVSESLLDKVVNHIHQGRNMQNFGLSIFVTQLLYGVFEVPSVLLSMWLLEILGRKILFIATLLIGGVSSILILATNRERHDNIQETDIHTDETGNNWTRKGTN</sequence>
<reference evidence="8" key="3">
    <citation type="submission" date="2025-08" db="UniProtKB">
        <authorList>
            <consortium name="Ensembl"/>
        </authorList>
    </citation>
    <scope>IDENTIFICATION</scope>
</reference>
<dbReference type="Ensembl" id="ENSACLT00000028177.1">
    <property type="protein sequence ID" value="ENSACLP00000027530.1"/>
    <property type="gene ID" value="ENSACLG00000018675.2"/>
</dbReference>
<dbReference type="InterPro" id="IPR036259">
    <property type="entry name" value="MFS_trans_sf"/>
</dbReference>
<reference evidence="9" key="2">
    <citation type="submission" date="2023-03" db="EMBL/GenBank/DDBJ databases">
        <authorList>
            <consortium name="Wellcome Sanger Institute Data Sharing"/>
        </authorList>
    </citation>
    <scope>NUCLEOTIDE SEQUENCE [LARGE SCALE GENOMIC DNA]</scope>
</reference>
<dbReference type="Pfam" id="PF00083">
    <property type="entry name" value="Sugar_tr"/>
    <property type="match status" value="1"/>
</dbReference>